<evidence type="ECO:0000256" key="1">
    <source>
        <dbReference type="SAM" id="MobiDB-lite"/>
    </source>
</evidence>
<feature type="compositionally biased region" description="Polar residues" evidence="1">
    <location>
        <begin position="250"/>
        <end position="259"/>
    </location>
</feature>
<keyword evidence="3" id="KW-1185">Reference proteome</keyword>
<dbReference type="AlphaFoldDB" id="A0A1Q8CTA4"/>
<protein>
    <recommendedName>
        <fullName evidence="4">Spheroidene monooxygenase</fullName>
    </recommendedName>
</protein>
<dbReference type="Proteomes" id="UP000185596">
    <property type="component" value="Unassembled WGS sequence"/>
</dbReference>
<evidence type="ECO:0008006" key="4">
    <source>
        <dbReference type="Google" id="ProtNLM"/>
    </source>
</evidence>
<comment type="caution">
    <text evidence="2">The sequence shown here is derived from an EMBL/GenBank/DDBJ whole genome shotgun (WGS) entry which is preliminary data.</text>
</comment>
<organism evidence="2 3">
    <name type="scientific">Actinophytocola xanthii</name>
    <dbReference type="NCBI Taxonomy" id="1912961"/>
    <lineage>
        <taxon>Bacteria</taxon>
        <taxon>Bacillati</taxon>
        <taxon>Actinomycetota</taxon>
        <taxon>Actinomycetes</taxon>
        <taxon>Pseudonocardiales</taxon>
        <taxon>Pseudonocardiaceae</taxon>
    </lineage>
</organism>
<accession>A0A1Q8CTA4</accession>
<feature type="region of interest" description="Disordered" evidence="1">
    <location>
        <begin position="227"/>
        <end position="259"/>
    </location>
</feature>
<dbReference type="RefSeq" id="WP_075125375.1">
    <property type="nucleotide sequence ID" value="NZ_MSIE01000015.1"/>
</dbReference>
<dbReference type="STRING" id="1912961.BU204_10205"/>
<evidence type="ECO:0000313" key="2">
    <source>
        <dbReference type="EMBL" id="OLF17583.1"/>
    </source>
</evidence>
<dbReference type="OrthoDB" id="701861at2"/>
<proteinExistence type="predicted"/>
<dbReference type="EMBL" id="MSIE01000015">
    <property type="protein sequence ID" value="OLF17583.1"/>
    <property type="molecule type" value="Genomic_DNA"/>
</dbReference>
<evidence type="ECO:0000313" key="3">
    <source>
        <dbReference type="Proteomes" id="UP000185596"/>
    </source>
</evidence>
<name>A0A1Q8CTA4_9PSEU</name>
<gene>
    <name evidence="2" type="ORF">BU204_10205</name>
</gene>
<reference evidence="2 3" key="1">
    <citation type="submission" date="2016-12" db="EMBL/GenBank/DDBJ databases">
        <title>The draft genome sequence of Actinophytocola sp. 11-183.</title>
        <authorList>
            <person name="Wang W."/>
            <person name="Yuan L."/>
        </authorList>
    </citation>
    <scope>NUCLEOTIDE SEQUENCE [LARGE SCALE GENOMIC DNA]</scope>
    <source>
        <strain evidence="2 3">11-183</strain>
    </source>
</reference>
<sequence>MIVSAHIVNVSPPRALAGLRAKPGPEAIQGLRWSETWLMNPLRTGLLPSTRIDGIALIAVWDDDESLDKFLFHPLAKLYEPGWRARFEPVRTVGAWPGLADLPRSEKPTGDEPVGVLTMARMRLGKTRAFAAAAGAAEREALRHPAFLEGSSLMHPPNLISTFSLWRTAREMRQYTVGTYPGGHRDAMKKNDDKVFHHETVFLRLRPYETQGLWKGRDPLAAAMRQKADKVATPARDTSRAELFEPVTAANPNSRTGGR</sequence>